<feature type="transmembrane region" description="Helical" evidence="1">
    <location>
        <begin position="135"/>
        <end position="156"/>
    </location>
</feature>
<keyword evidence="1" id="KW-1133">Transmembrane helix</keyword>
<evidence type="ECO:0000313" key="4">
    <source>
        <dbReference type="Proteomes" id="UP000564885"/>
    </source>
</evidence>
<feature type="chain" id="PRO_5032867920" evidence="2">
    <location>
        <begin position="22"/>
        <end position="175"/>
    </location>
</feature>
<evidence type="ECO:0000313" key="3">
    <source>
        <dbReference type="EMBL" id="NNM71076.1"/>
    </source>
</evidence>
<dbReference type="EMBL" id="JABEPP010000001">
    <property type="protein sequence ID" value="NNM71076.1"/>
    <property type="molecule type" value="Genomic_DNA"/>
</dbReference>
<accession>A0A849HU95</accession>
<evidence type="ECO:0000256" key="1">
    <source>
        <dbReference type="SAM" id="Phobius"/>
    </source>
</evidence>
<name>A0A849HU95_9HYPH</name>
<keyword evidence="2" id="KW-0732">Signal</keyword>
<feature type="signal peptide" evidence="2">
    <location>
        <begin position="1"/>
        <end position="21"/>
    </location>
</feature>
<keyword evidence="1" id="KW-0472">Membrane</keyword>
<dbReference type="AlphaFoldDB" id="A0A849HU95"/>
<evidence type="ECO:0000256" key="2">
    <source>
        <dbReference type="SAM" id="SignalP"/>
    </source>
</evidence>
<keyword evidence="4" id="KW-1185">Reference proteome</keyword>
<organism evidence="3 4">
    <name type="scientific">Enterovirga aerilata</name>
    <dbReference type="NCBI Taxonomy" id="2730920"/>
    <lineage>
        <taxon>Bacteria</taxon>
        <taxon>Pseudomonadati</taxon>
        <taxon>Pseudomonadota</taxon>
        <taxon>Alphaproteobacteria</taxon>
        <taxon>Hyphomicrobiales</taxon>
        <taxon>Methylobacteriaceae</taxon>
        <taxon>Enterovirga</taxon>
    </lineage>
</organism>
<protein>
    <submittedName>
        <fullName evidence="3">DUF2937 family protein</fullName>
    </submittedName>
</protein>
<keyword evidence="1" id="KW-0812">Transmembrane</keyword>
<reference evidence="3 4" key="1">
    <citation type="submission" date="2020-04" db="EMBL/GenBank/DDBJ databases">
        <title>Enterovirga sp. isolate from soil.</title>
        <authorList>
            <person name="Chea S."/>
            <person name="Kim D.-U."/>
        </authorList>
    </citation>
    <scope>NUCLEOTIDE SEQUENCE [LARGE SCALE GENOMIC DNA]</scope>
    <source>
        <strain evidence="3 4">DB1703</strain>
    </source>
</reference>
<comment type="caution">
    <text evidence="3">The sequence shown here is derived from an EMBL/GenBank/DDBJ whole genome shotgun (WGS) entry which is preliminary data.</text>
</comment>
<proteinExistence type="predicted"/>
<dbReference type="Pfam" id="PF11157">
    <property type="entry name" value="DUF2937"/>
    <property type="match status" value="1"/>
</dbReference>
<dbReference type="InterPro" id="IPR022584">
    <property type="entry name" value="DUF2937"/>
</dbReference>
<dbReference type="Proteomes" id="UP000564885">
    <property type="component" value="Unassembled WGS sequence"/>
</dbReference>
<gene>
    <name evidence="3" type="ORF">HJG44_01520</name>
</gene>
<sequence>MIGRVLALAIGLFAGLAASQAPEFAQQYRQRIGGAIDELRRVVGTFDENARAEGLSREQAIARLSGQPDRLTQRQGPAMSEIVDRLERLERQRDAVANAGPFERLVVLARGFDGQLARATYLDYEPAWPATSEGLVIGGAGFLLGWGGFALLFRAFGRLRPGRWRQPPRKRLQSA</sequence>
<dbReference type="RefSeq" id="WP_171216579.1">
    <property type="nucleotide sequence ID" value="NZ_JABEPP010000001.1"/>
</dbReference>